<dbReference type="EMBL" id="CM018041">
    <property type="protein sequence ID" value="KAA8533925.1"/>
    <property type="molecule type" value="Genomic_DNA"/>
</dbReference>
<proteinExistence type="predicted"/>
<dbReference type="Proteomes" id="UP000325577">
    <property type="component" value="Linkage Group LG18"/>
</dbReference>
<dbReference type="InterPro" id="IPR002110">
    <property type="entry name" value="Ankyrin_rpt"/>
</dbReference>
<keyword evidence="2" id="KW-1185">Reference proteome</keyword>
<dbReference type="InterPro" id="IPR036770">
    <property type="entry name" value="Ankyrin_rpt-contain_sf"/>
</dbReference>
<dbReference type="Gene3D" id="1.25.40.20">
    <property type="entry name" value="Ankyrin repeat-containing domain"/>
    <property type="match status" value="1"/>
</dbReference>
<reference evidence="1 2" key="1">
    <citation type="submission" date="2019-09" db="EMBL/GenBank/DDBJ databases">
        <title>A chromosome-level genome assembly of the Chinese tupelo Nyssa sinensis.</title>
        <authorList>
            <person name="Yang X."/>
            <person name="Kang M."/>
            <person name="Yang Y."/>
            <person name="Xiong H."/>
            <person name="Wang M."/>
            <person name="Zhang Z."/>
            <person name="Wang Z."/>
            <person name="Wu H."/>
            <person name="Ma T."/>
            <person name="Liu J."/>
            <person name="Xi Z."/>
        </authorList>
    </citation>
    <scope>NUCLEOTIDE SEQUENCE [LARGE SCALE GENOMIC DNA]</scope>
    <source>
        <strain evidence="1">J267</strain>
        <tissue evidence="1">Leaf</tissue>
    </source>
</reference>
<dbReference type="Pfam" id="PF13637">
    <property type="entry name" value="Ank_4"/>
    <property type="match status" value="1"/>
</dbReference>
<evidence type="ECO:0000313" key="2">
    <source>
        <dbReference type="Proteomes" id="UP000325577"/>
    </source>
</evidence>
<accession>A0A5J5AS56</accession>
<name>A0A5J5AS56_9ASTE</name>
<evidence type="ECO:0000313" key="1">
    <source>
        <dbReference type="EMBL" id="KAA8533925.1"/>
    </source>
</evidence>
<gene>
    <name evidence="1" type="ORF">F0562_031442</name>
</gene>
<dbReference type="OrthoDB" id="20872at2759"/>
<sequence length="179" mass="20013">MCITQPLISSEPHFDEKLDALESVESFSNPFYGTSVPSSAEISAKRLITTQFYPFHQACLKGHLDTVKSLAECNNKLCLLKDKYGRTALHIAAMKGRVDIMTDQALDLIPPFKTTVLQMLYYLYSAEKLIYTMQPEFEFEILFMGSPFLCKQNITAVVVNCLKHNIGDQASGIDSCAIS</sequence>
<dbReference type="AlphaFoldDB" id="A0A5J5AS56"/>
<organism evidence="1 2">
    <name type="scientific">Nyssa sinensis</name>
    <dbReference type="NCBI Taxonomy" id="561372"/>
    <lineage>
        <taxon>Eukaryota</taxon>
        <taxon>Viridiplantae</taxon>
        <taxon>Streptophyta</taxon>
        <taxon>Embryophyta</taxon>
        <taxon>Tracheophyta</taxon>
        <taxon>Spermatophyta</taxon>
        <taxon>Magnoliopsida</taxon>
        <taxon>eudicotyledons</taxon>
        <taxon>Gunneridae</taxon>
        <taxon>Pentapetalae</taxon>
        <taxon>asterids</taxon>
        <taxon>Cornales</taxon>
        <taxon>Nyssaceae</taxon>
        <taxon>Nyssa</taxon>
    </lineage>
</organism>
<dbReference type="SUPFAM" id="SSF48403">
    <property type="entry name" value="Ankyrin repeat"/>
    <property type="match status" value="1"/>
</dbReference>
<protein>
    <submittedName>
        <fullName evidence="1">Uncharacterized protein</fullName>
    </submittedName>
</protein>